<evidence type="ECO:0000259" key="5">
    <source>
        <dbReference type="PROSITE" id="PS51178"/>
    </source>
</evidence>
<evidence type="ECO:0000313" key="7">
    <source>
        <dbReference type="Proteomes" id="UP000012313"/>
    </source>
</evidence>
<keyword evidence="4" id="KW-1133">Transmembrane helix</keyword>
<dbReference type="AlphaFoldDB" id="N1WTV8"/>
<dbReference type="Gene3D" id="3.40.710.10">
    <property type="entry name" value="DD-peptidase/beta-lactamase superfamily"/>
    <property type="match status" value="1"/>
</dbReference>
<keyword evidence="2" id="KW-0645">Protease</keyword>
<evidence type="ECO:0000256" key="2">
    <source>
        <dbReference type="ARBA" id="ARBA00022645"/>
    </source>
</evidence>
<comment type="caution">
    <text evidence="6">The sequence shown here is derived from an EMBL/GenBank/DDBJ whole genome shotgun (WGS) entry which is preliminary data.</text>
</comment>
<dbReference type="Proteomes" id="UP000012313">
    <property type="component" value="Unassembled WGS sequence"/>
</dbReference>
<dbReference type="InterPro" id="IPR005311">
    <property type="entry name" value="PBP_dimer"/>
</dbReference>
<dbReference type="GO" id="GO:0008658">
    <property type="term" value="F:penicillin binding"/>
    <property type="evidence" value="ECO:0007669"/>
    <property type="project" value="InterPro"/>
</dbReference>
<keyword evidence="2" id="KW-0121">Carboxypeptidase</keyword>
<dbReference type="PANTHER" id="PTHR30627:SF1">
    <property type="entry name" value="PEPTIDOGLYCAN D,D-TRANSPEPTIDASE FTSI"/>
    <property type="match status" value="1"/>
</dbReference>
<dbReference type="GO" id="GO:0004180">
    <property type="term" value="F:carboxypeptidase activity"/>
    <property type="evidence" value="ECO:0007669"/>
    <property type="project" value="UniProtKB-KW"/>
</dbReference>
<dbReference type="STRING" id="1218598.LEP1GSC060_2523"/>
<dbReference type="GO" id="GO:0071555">
    <property type="term" value="P:cell wall organization"/>
    <property type="evidence" value="ECO:0007669"/>
    <property type="project" value="TreeGrafter"/>
</dbReference>
<sequence>MRELLRFRSRWATRGSQKSSGNTNLGFVRQAADLKTNTFRNPHIGRPYKYRMNSRKTRLTILFSFLCILFCVLIGRVVFLTFLNEREVVLKTGDRIMRGAIYDRRGIELAMTVDSATIGIYPANIYDPNFTAVQLAPYLEMPSDKIESMIREKSRYFLLKREIDESLGNKIMDLSLPGVRREREYKRVYPHGNLASSLVGFTGMDDDRAISGLELQYNQDLMTPTESDSSRGSNLHLTIDGLIQYKLEKALGKRFEETGSKKAIGILMDINTGKILASASFPTFDPNQYNESGEDSHTNWAIRHVYEPGSTMKIFLASVLFNENLIRPDEKFHCPGYVELGKTKIKCTEAHGHLNLEEILQYSCNVGIIKASQKIPETLLYDYMKKFQFGEKTGFLPNESTGYFPPLKKWTPATSMFMAIGQGISVTPIQLVASAASVVNGGRMLTPRVVSHFSDSYGEILHEFKTQETPIGIREYTTERILKAMTRVVQSGTGKNAYIQEYSIAGKTGTGQKAVSGKGYVEGLWSASFLGFFPAERPKIVGLILFDEPKGGTHSGGGLAAPVFKDVVENIIPIIEQGEKTLNVSLKRFQRKNTKATNVGEIPDIVGKSKREALEILRPLGIPVKFHGSGFCYEQEPTPGKKIGNGRLNLYFK</sequence>
<dbReference type="SUPFAM" id="SSF54184">
    <property type="entry name" value="Penicillin-binding protein 2x (pbp-2x), c-terminal domain"/>
    <property type="match status" value="1"/>
</dbReference>
<feature type="domain" description="PASTA" evidence="5">
    <location>
        <begin position="596"/>
        <end position="653"/>
    </location>
</feature>
<proteinExistence type="predicted"/>
<keyword evidence="7" id="KW-1185">Reference proteome</keyword>
<gene>
    <name evidence="6" type="ORF">LEP1GSC060_2523</name>
</gene>
<protein>
    <submittedName>
        <fullName evidence="6">Penicillin-binding protein, transpeptidase domain protein</fullName>
    </submittedName>
</protein>
<comment type="subcellular location">
    <subcellularLocation>
        <location evidence="1">Membrane</location>
    </subcellularLocation>
</comment>
<evidence type="ECO:0000256" key="4">
    <source>
        <dbReference type="SAM" id="Phobius"/>
    </source>
</evidence>
<dbReference type="SUPFAM" id="SSF56601">
    <property type="entry name" value="beta-lactamase/transpeptidase-like"/>
    <property type="match status" value="1"/>
</dbReference>
<dbReference type="Pfam" id="PF03793">
    <property type="entry name" value="PASTA"/>
    <property type="match status" value="1"/>
</dbReference>
<organism evidence="6 7">
    <name type="scientific">Leptospira weilii serovar Ranarum str. ICFT</name>
    <dbReference type="NCBI Taxonomy" id="1218598"/>
    <lineage>
        <taxon>Bacteria</taxon>
        <taxon>Pseudomonadati</taxon>
        <taxon>Spirochaetota</taxon>
        <taxon>Spirochaetia</taxon>
        <taxon>Leptospirales</taxon>
        <taxon>Leptospiraceae</taxon>
        <taxon>Leptospira</taxon>
    </lineage>
</organism>
<keyword evidence="2" id="KW-0378">Hydrolase</keyword>
<dbReference type="Pfam" id="PF00905">
    <property type="entry name" value="Transpeptidase"/>
    <property type="match status" value="1"/>
</dbReference>
<dbReference type="SMART" id="SM00740">
    <property type="entry name" value="PASTA"/>
    <property type="match status" value="1"/>
</dbReference>
<keyword evidence="3 4" id="KW-0472">Membrane</keyword>
<dbReference type="Gene3D" id="3.30.450.330">
    <property type="match status" value="1"/>
</dbReference>
<dbReference type="InterPro" id="IPR001460">
    <property type="entry name" value="PCN-bd_Tpept"/>
</dbReference>
<keyword evidence="4" id="KW-0812">Transmembrane</keyword>
<dbReference type="InterPro" id="IPR005543">
    <property type="entry name" value="PASTA_dom"/>
</dbReference>
<dbReference type="Pfam" id="PF03717">
    <property type="entry name" value="PBP_dimer"/>
    <property type="match status" value="1"/>
</dbReference>
<evidence type="ECO:0000313" key="6">
    <source>
        <dbReference type="EMBL" id="EMY79293.1"/>
    </source>
</evidence>
<dbReference type="PROSITE" id="PS51178">
    <property type="entry name" value="PASTA"/>
    <property type="match status" value="1"/>
</dbReference>
<dbReference type="PANTHER" id="PTHR30627">
    <property type="entry name" value="PEPTIDOGLYCAN D,D-TRANSPEPTIDASE"/>
    <property type="match status" value="1"/>
</dbReference>
<dbReference type="Gene3D" id="3.90.1310.10">
    <property type="entry name" value="Penicillin-binding protein 2a (Domain 2)"/>
    <property type="match status" value="1"/>
</dbReference>
<evidence type="ECO:0000256" key="1">
    <source>
        <dbReference type="ARBA" id="ARBA00004370"/>
    </source>
</evidence>
<reference evidence="6" key="1">
    <citation type="submission" date="2013-03" db="EMBL/GenBank/DDBJ databases">
        <authorList>
            <person name="Harkins D.M."/>
            <person name="Durkin A.S."/>
            <person name="Brinkac L.M."/>
            <person name="Haft D.H."/>
            <person name="Selengut J.D."/>
            <person name="Sanka R."/>
            <person name="DePew J."/>
            <person name="Purushe J."/>
            <person name="Hartskeerl R.A."/>
            <person name="Ahmed A."/>
            <person name="van der Linden H."/>
            <person name="Goris M.G.A."/>
            <person name="Vinetz J.M."/>
            <person name="Sutton G.G."/>
            <person name="Nierman W.C."/>
            <person name="Fouts D.E."/>
        </authorList>
    </citation>
    <scope>NUCLEOTIDE SEQUENCE [LARGE SCALE GENOMIC DNA]</scope>
    <source>
        <strain evidence="6">ICFT</strain>
    </source>
</reference>
<dbReference type="SUPFAM" id="SSF56519">
    <property type="entry name" value="Penicillin binding protein dimerisation domain"/>
    <property type="match status" value="1"/>
</dbReference>
<evidence type="ECO:0000256" key="3">
    <source>
        <dbReference type="ARBA" id="ARBA00023136"/>
    </source>
</evidence>
<dbReference type="InterPro" id="IPR050515">
    <property type="entry name" value="Beta-lactam/transpept"/>
</dbReference>
<accession>N1WTV8</accession>
<dbReference type="InterPro" id="IPR036138">
    <property type="entry name" value="PBP_dimer_sf"/>
</dbReference>
<dbReference type="EMBL" id="AOHC02000012">
    <property type="protein sequence ID" value="EMY79293.1"/>
    <property type="molecule type" value="Genomic_DNA"/>
</dbReference>
<feature type="transmembrane region" description="Helical" evidence="4">
    <location>
        <begin position="59"/>
        <end position="83"/>
    </location>
</feature>
<dbReference type="CDD" id="cd06575">
    <property type="entry name" value="PASTA_Pbp2x-like_2"/>
    <property type="match status" value="1"/>
</dbReference>
<name>N1WTV8_9LEPT</name>
<dbReference type="InterPro" id="IPR012338">
    <property type="entry name" value="Beta-lactam/transpept-like"/>
</dbReference>
<dbReference type="GO" id="GO:0005886">
    <property type="term" value="C:plasma membrane"/>
    <property type="evidence" value="ECO:0007669"/>
    <property type="project" value="TreeGrafter"/>
</dbReference>